<organism evidence="1 2">
    <name type="scientific">Diploptera punctata</name>
    <name type="common">Pacific beetle cockroach</name>
    <dbReference type="NCBI Taxonomy" id="6984"/>
    <lineage>
        <taxon>Eukaryota</taxon>
        <taxon>Metazoa</taxon>
        <taxon>Ecdysozoa</taxon>
        <taxon>Arthropoda</taxon>
        <taxon>Hexapoda</taxon>
        <taxon>Insecta</taxon>
        <taxon>Pterygota</taxon>
        <taxon>Neoptera</taxon>
        <taxon>Polyneoptera</taxon>
        <taxon>Dictyoptera</taxon>
        <taxon>Blattodea</taxon>
        <taxon>Blaberoidea</taxon>
        <taxon>Blaberidae</taxon>
        <taxon>Diplopterinae</taxon>
        <taxon>Diploptera</taxon>
    </lineage>
</organism>
<keyword evidence="2" id="KW-1185">Reference proteome</keyword>
<feature type="non-terminal residue" evidence="1">
    <location>
        <position position="1"/>
    </location>
</feature>
<dbReference type="Proteomes" id="UP001233999">
    <property type="component" value="Unassembled WGS sequence"/>
</dbReference>
<protein>
    <submittedName>
        <fullName evidence="1">Uncharacterized protein</fullName>
    </submittedName>
</protein>
<reference evidence="1" key="1">
    <citation type="journal article" date="2023" name="IScience">
        <title>Live-bearing cockroach genome reveals convergent evolutionary mechanisms linked to viviparity in insects and beyond.</title>
        <authorList>
            <person name="Fouks B."/>
            <person name="Harrison M.C."/>
            <person name="Mikhailova A.A."/>
            <person name="Marchal E."/>
            <person name="English S."/>
            <person name="Carruthers M."/>
            <person name="Jennings E.C."/>
            <person name="Chiamaka E.L."/>
            <person name="Frigard R.A."/>
            <person name="Pippel M."/>
            <person name="Attardo G.M."/>
            <person name="Benoit J.B."/>
            <person name="Bornberg-Bauer E."/>
            <person name="Tobe S.S."/>
        </authorList>
    </citation>
    <scope>NUCLEOTIDE SEQUENCE</scope>
    <source>
        <strain evidence="1">Stay&amp;Tobe</strain>
    </source>
</reference>
<feature type="non-terminal residue" evidence="1">
    <location>
        <position position="75"/>
    </location>
</feature>
<name>A0AAD8A846_DIPPU</name>
<evidence type="ECO:0000313" key="1">
    <source>
        <dbReference type="EMBL" id="KAJ9593821.1"/>
    </source>
</evidence>
<reference evidence="1" key="2">
    <citation type="submission" date="2023-05" db="EMBL/GenBank/DDBJ databases">
        <authorList>
            <person name="Fouks B."/>
        </authorList>
    </citation>
    <scope>NUCLEOTIDE SEQUENCE</scope>
    <source>
        <strain evidence="1">Stay&amp;Tobe</strain>
        <tissue evidence="1">Testes</tissue>
    </source>
</reference>
<accession>A0AAD8A846</accession>
<evidence type="ECO:0000313" key="2">
    <source>
        <dbReference type="Proteomes" id="UP001233999"/>
    </source>
</evidence>
<gene>
    <name evidence="1" type="ORF">L9F63_027535</name>
</gene>
<dbReference type="EMBL" id="JASPKZ010003239">
    <property type="protein sequence ID" value="KAJ9593821.1"/>
    <property type="molecule type" value="Genomic_DNA"/>
</dbReference>
<sequence>DGLHLPPPLQCFPMPHAWAALASPTCQMCPLHMHGGTLPPPLATWINWPPTLHLPPPLACSLLPHACCTCLPHLA</sequence>
<dbReference type="AlphaFoldDB" id="A0AAD8A846"/>
<proteinExistence type="predicted"/>
<comment type="caution">
    <text evidence="1">The sequence shown here is derived from an EMBL/GenBank/DDBJ whole genome shotgun (WGS) entry which is preliminary data.</text>
</comment>